<dbReference type="EMBL" id="LT635620">
    <property type="protein sequence ID" value="VUZ95948.1"/>
    <property type="molecule type" value="Genomic_DNA"/>
</dbReference>
<feature type="compositionally biased region" description="Basic residues" evidence="1">
    <location>
        <begin position="87"/>
        <end position="99"/>
    </location>
</feature>
<gene>
    <name evidence="2" type="ORF">PVP01_0928600</name>
</gene>
<evidence type="ECO:0000313" key="2">
    <source>
        <dbReference type="EMBL" id="VUZ95948.1"/>
    </source>
</evidence>
<feature type="compositionally biased region" description="Basic and acidic residues" evidence="1">
    <location>
        <begin position="69"/>
        <end position="86"/>
    </location>
</feature>
<dbReference type="OrthoDB" id="386413at2759"/>
<dbReference type="VEuPathDB" id="PlasmoDB:PVW1_090033300"/>
<feature type="compositionally biased region" description="Basic and acidic residues" evidence="1">
    <location>
        <begin position="166"/>
        <end position="176"/>
    </location>
</feature>
<protein>
    <submittedName>
        <fullName evidence="2">Uncharacterized protein</fullName>
    </submittedName>
</protein>
<dbReference type="VEuPathDB" id="PlasmoDB:PVP01_0928600"/>
<organism evidence="2 3">
    <name type="scientific">Plasmodium vivax</name>
    <name type="common">malaria parasite P. vivax</name>
    <dbReference type="NCBI Taxonomy" id="5855"/>
    <lineage>
        <taxon>Eukaryota</taxon>
        <taxon>Sar</taxon>
        <taxon>Alveolata</taxon>
        <taxon>Apicomplexa</taxon>
        <taxon>Aconoidasida</taxon>
        <taxon>Haemosporida</taxon>
        <taxon>Plasmodiidae</taxon>
        <taxon>Plasmodium</taxon>
        <taxon>Plasmodium (Plasmodium)</taxon>
    </lineage>
</organism>
<evidence type="ECO:0000256" key="1">
    <source>
        <dbReference type="SAM" id="MobiDB-lite"/>
    </source>
</evidence>
<dbReference type="VEuPathDB" id="PlasmoDB:PVPAM_090032900"/>
<dbReference type="VEuPathDB" id="PlasmoDB:PVX_092005"/>
<name>A0A564ZWV9_PLAVI</name>
<reference evidence="3" key="1">
    <citation type="submission" date="2016-07" db="EMBL/GenBank/DDBJ databases">
        <authorList>
            <consortium name="Pathogen Informatics"/>
        </authorList>
    </citation>
    <scope>NUCLEOTIDE SEQUENCE [LARGE SCALE GENOMIC DNA]</scope>
</reference>
<dbReference type="AlphaFoldDB" id="A0A564ZWV9"/>
<evidence type="ECO:0000313" key="3">
    <source>
        <dbReference type="Proteomes" id="UP000220605"/>
    </source>
</evidence>
<sequence length="431" mass="47826">MWNLINYNYSGGGATGDGNEDGNDASGNGASGNGASGNAAGGIGASGIGNAIGNNYNLWSILGYEENPNADKDASQNGSDQKEVRPKEKKKKKAAKHFVRVIDEDGNDVVDKALGEDINEMDEDPTDKKKKKKKKNKKKKHLTSENRDKSPFLSDLSSYADYSPSDEGRGRKESHVTNEGGLGNQQECDASVSGEEVTEEEVIGEEASAEEATAEAPNGNEANGADQAGQGTSAMANEWFFGKIKEILEPTMNQETISEMITNKYNSFNEANSGIFYLIENLLVRTNTQEKMELNKKQRSSYLYNHYNSMDSSVNEHYNFVNYSIYCINKELAANVELEATKMIKIYNYAFTKFKKDINFRDQIFADLVNEADEVSTLIVNEKNSQKKRIPKIDFLILANINSDNYNNIIESHSVQTPKLRLEDIFKINVN</sequence>
<proteinExistence type="predicted"/>
<feature type="region of interest" description="Disordered" evidence="1">
    <location>
        <begin position="67"/>
        <end position="229"/>
    </location>
</feature>
<feature type="compositionally biased region" description="Basic residues" evidence="1">
    <location>
        <begin position="128"/>
        <end position="141"/>
    </location>
</feature>
<feature type="compositionally biased region" description="Low complexity" evidence="1">
    <location>
        <begin position="214"/>
        <end position="225"/>
    </location>
</feature>
<feature type="compositionally biased region" description="Acidic residues" evidence="1">
    <location>
        <begin position="196"/>
        <end position="213"/>
    </location>
</feature>
<dbReference type="Proteomes" id="UP000220605">
    <property type="component" value="Chromosome 9"/>
</dbReference>
<accession>A0A564ZWV9</accession>